<dbReference type="InterPro" id="IPR025724">
    <property type="entry name" value="GAG-pre-integrase_dom"/>
</dbReference>
<feature type="region of interest" description="Disordered" evidence="1">
    <location>
        <begin position="209"/>
        <end position="228"/>
    </location>
</feature>
<dbReference type="Pfam" id="PF13976">
    <property type="entry name" value="gag_pre-integrs"/>
    <property type="match status" value="1"/>
</dbReference>
<evidence type="ECO:0000256" key="1">
    <source>
        <dbReference type="SAM" id="MobiDB-lite"/>
    </source>
</evidence>
<dbReference type="Pfam" id="PF07727">
    <property type="entry name" value="RVT_2"/>
    <property type="match status" value="1"/>
</dbReference>
<dbReference type="InterPro" id="IPR013103">
    <property type="entry name" value="RVT_2"/>
</dbReference>
<feature type="compositionally biased region" description="Polar residues" evidence="1">
    <location>
        <begin position="209"/>
        <end position="220"/>
    </location>
</feature>
<evidence type="ECO:0000259" key="4">
    <source>
        <dbReference type="Pfam" id="PF13976"/>
    </source>
</evidence>
<dbReference type="EMBL" id="BKCJ010000315">
    <property type="protein sequence ID" value="GEU32055.1"/>
    <property type="molecule type" value="Genomic_DNA"/>
</dbReference>
<dbReference type="PANTHER" id="PTHR11439:SF495">
    <property type="entry name" value="REVERSE TRANSCRIPTASE, RNA-DEPENDENT DNA POLYMERASE-RELATED"/>
    <property type="match status" value="1"/>
</dbReference>
<organism evidence="5">
    <name type="scientific">Tanacetum cinerariifolium</name>
    <name type="common">Dalmatian daisy</name>
    <name type="synonym">Chrysanthemum cinerariifolium</name>
    <dbReference type="NCBI Taxonomy" id="118510"/>
    <lineage>
        <taxon>Eukaryota</taxon>
        <taxon>Viridiplantae</taxon>
        <taxon>Streptophyta</taxon>
        <taxon>Embryophyta</taxon>
        <taxon>Tracheophyta</taxon>
        <taxon>Spermatophyta</taxon>
        <taxon>Magnoliopsida</taxon>
        <taxon>eudicotyledons</taxon>
        <taxon>Gunneridae</taxon>
        <taxon>Pentapetalae</taxon>
        <taxon>asterids</taxon>
        <taxon>campanulids</taxon>
        <taxon>Asterales</taxon>
        <taxon>Asteraceae</taxon>
        <taxon>Asteroideae</taxon>
        <taxon>Anthemideae</taxon>
        <taxon>Anthemidinae</taxon>
        <taxon>Tanacetum</taxon>
    </lineage>
</organism>
<feature type="domain" description="GAG-pre-integrase" evidence="4">
    <location>
        <begin position="100"/>
        <end position="155"/>
    </location>
</feature>
<evidence type="ECO:0000313" key="5">
    <source>
        <dbReference type="EMBL" id="GEU32055.1"/>
    </source>
</evidence>
<sequence>MVTTKKLVAKLSTLPSAFVLCDAGTVCFKNDHFATVTGYVDYVHGNLKICHVYYVKGLGHNLFSVRQHCDGDLEVAFRSNTCYAQNLEGDDLHTDSRDSNLYTISISKMVVSSLVCLMSRATSTKSWLWHRRVSHLNFGTINQLTSKDLVDRLPKLIMEYLVKISKKVRILELKRRYFKYYCSDNQYAVSIKEDTTCLRLHSPNTMKETRSNTLSLCNPTNDRDDLGKIKPKADIAKASENNNSEPRTNCMNFQDSSEDSQSVPSKTDLDNLFRPLYEEYYATKSPEVSDSSVANTLDNENTSSSSSIVVEEDEAPQIVSSSIEQVVIELNSHVLNENSNELVQEDGVEFDGNVFYNPPQTSTFKEAESSLTFQDPSNMHKFHQKHRSNPDISNHVYRLKKALYGLKQAPRAWFDKLSSILIEKHFTKVFSTRFSKLMKDNFEMSMIGEMKFFLGLQDSGFELIAYSDTDHARCIDDCKSTSEGIQFLRVKLVSWSSKKQDYTAMSTAEAEYVSLSACCAQVIWMRTQLLDYGFSYNKIPVYCDSKSAIAISCNPVQYSRTKHINIRYHFIKEHVEQVFHMAQQVILAAQLVPRFHTIGRCDNYTLLQSIPCSPKCKIVRKILLDHPLSYALIATVYVPTVIKEDYHSIKDDILLVSVYTTGNVVVRGMMILDAFLTEEICATDDFKEYETVFMNVDVPINQPKSHKITMKKKKQSTTLIPPPGDDRERERDEVAEAIILSLRLHKTALAVKAQENIAKVQEKLDEEEIEKMVEGDEDENHMQVSLLIQYLMMMLMISKDEEIEKENKDDNVEKTDEVVKEKDIVNNMIAKEFATHGPKMIKELFRKHMQNTTLNLYPIKSTSAARKSSADLQHQMYLNMKSKPQDQVVDPEI</sequence>
<feature type="region of interest" description="Disordered" evidence="1">
    <location>
        <begin position="290"/>
        <end position="313"/>
    </location>
</feature>
<feature type="region of interest" description="Disordered" evidence="1">
    <location>
        <begin position="711"/>
        <end position="730"/>
    </location>
</feature>
<keyword evidence="2" id="KW-0732">Signal</keyword>
<feature type="signal peptide" evidence="2">
    <location>
        <begin position="1"/>
        <end position="23"/>
    </location>
</feature>
<feature type="domain" description="Reverse transcriptase Ty1/copia-type" evidence="3">
    <location>
        <begin position="392"/>
        <end position="428"/>
    </location>
</feature>
<feature type="compositionally biased region" description="Polar residues" evidence="1">
    <location>
        <begin position="239"/>
        <end position="265"/>
    </location>
</feature>
<dbReference type="CDD" id="cd09272">
    <property type="entry name" value="RNase_HI_RT_Ty1"/>
    <property type="match status" value="1"/>
</dbReference>
<dbReference type="AlphaFoldDB" id="A0A6L2J7T2"/>
<feature type="region of interest" description="Disordered" evidence="1">
    <location>
        <begin position="236"/>
        <end position="268"/>
    </location>
</feature>
<evidence type="ECO:0000259" key="3">
    <source>
        <dbReference type="Pfam" id="PF07727"/>
    </source>
</evidence>
<comment type="caution">
    <text evidence="5">The sequence shown here is derived from an EMBL/GenBank/DDBJ whole genome shotgun (WGS) entry which is preliminary data.</text>
</comment>
<feature type="compositionally biased region" description="Polar residues" evidence="1">
    <location>
        <begin position="290"/>
        <end position="302"/>
    </location>
</feature>
<gene>
    <name evidence="5" type="ORF">Tci_004033</name>
</gene>
<evidence type="ECO:0000256" key="2">
    <source>
        <dbReference type="SAM" id="SignalP"/>
    </source>
</evidence>
<feature type="chain" id="PRO_5026780940" evidence="2">
    <location>
        <begin position="24"/>
        <end position="893"/>
    </location>
</feature>
<name>A0A6L2J7T2_TANCI</name>
<dbReference type="PANTHER" id="PTHR11439">
    <property type="entry name" value="GAG-POL-RELATED RETROTRANSPOSON"/>
    <property type="match status" value="1"/>
</dbReference>
<accession>A0A6L2J7T2</accession>
<protein>
    <submittedName>
        <fullName evidence="5">Retrovirus-related Pol polyprotein from transposon TNT 1-94</fullName>
    </submittedName>
</protein>
<reference evidence="5" key="1">
    <citation type="journal article" date="2019" name="Sci. Rep.">
        <title>Draft genome of Tanacetum cinerariifolium, the natural source of mosquito coil.</title>
        <authorList>
            <person name="Yamashiro T."/>
            <person name="Shiraishi A."/>
            <person name="Satake H."/>
            <person name="Nakayama K."/>
        </authorList>
    </citation>
    <scope>NUCLEOTIDE SEQUENCE</scope>
</reference>
<proteinExistence type="predicted"/>